<comment type="subcellular location">
    <subcellularLocation>
        <location evidence="1">Membrane</location>
        <topology evidence="1">Multi-pass membrane protein</topology>
    </subcellularLocation>
</comment>
<dbReference type="InterPro" id="IPR051611">
    <property type="entry name" value="ECF_transporter_component"/>
</dbReference>
<evidence type="ECO:0000256" key="6">
    <source>
        <dbReference type="SAM" id="Phobius"/>
    </source>
</evidence>
<keyword evidence="8" id="KW-1185">Reference proteome</keyword>
<evidence type="ECO:0000256" key="2">
    <source>
        <dbReference type="ARBA" id="ARBA00022475"/>
    </source>
</evidence>
<keyword evidence="4 6" id="KW-1133">Transmembrane helix</keyword>
<dbReference type="OrthoDB" id="8075495at2"/>
<evidence type="ECO:0000256" key="5">
    <source>
        <dbReference type="ARBA" id="ARBA00023136"/>
    </source>
</evidence>
<dbReference type="PANTHER" id="PTHR34857">
    <property type="entry name" value="SLL0384 PROTEIN"/>
    <property type="match status" value="1"/>
</dbReference>
<feature type="transmembrane region" description="Helical" evidence="6">
    <location>
        <begin position="149"/>
        <end position="171"/>
    </location>
</feature>
<accession>A0A223ARR0</accession>
<evidence type="ECO:0000313" key="8">
    <source>
        <dbReference type="Proteomes" id="UP000214689"/>
    </source>
</evidence>
<proteinExistence type="predicted"/>
<feature type="transmembrane region" description="Helical" evidence="6">
    <location>
        <begin position="29"/>
        <end position="56"/>
    </location>
</feature>
<dbReference type="EMBL" id="CP016199">
    <property type="protein sequence ID" value="ASS37625.1"/>
    <property type="molecule type" value="Genomic_DNA"/>
</dbReference>
<dbReference type="CDD" id="cd16914">
    <property type="entry name" value="EcfT"/>
    <property type="match status" value="1"/>
</dbReference>
<evidence type="ECO:0000256" key="4">
    <source>
        <dbReference type="ARBA" id="ARBA00022989"/>
    </source>
</evidence>
<reference evidence="8" key="1">
    <citation type="submission" date="2016-05" db="EMBL/GenBank/DDBJ databases">
        <authorList>
            <person name="Holder M.E."/>
            <person name="Ajami N.J."/>
            <person name="Petrosino J.F."/>
        </authorList>
    </citation>
    <scope>NUCLEOTIDE SEQUENCE [LARGE SCALE GENOMIC DNA]</scope>
    <source>
        <strain evidence="8">ATCC 700696</strain>
    </source>
</reference>
<dbReference type="PANTHER" id="PTHR34857:SF2">
    <property type="entry name" value="SLL0384 PROTEIN"/>
    <property type="match status" value="1"/>
</dbReference>
<gene>
    <name evidence="7" type="ORF">AXF17_03595</name>
</gene>
<feature type="transmembrane region" description="Helical" evidence="6">
    <location>
        <begin position="106"/>
        <end position="128"/>
    </location>
</feature>
<dbReference type="GO" id="GO:0005886">
    <property type="term" value="C:plasma membrane"/>
    <property type="evidence" value="ECO:0007669"/>
    <property type="project" value="UniProtKB-ARBA"/>
</dbReference>
<dbReference type="InterPro" id="IPR003339">
    <property type="entry name" value="ABC/ECF_trnsptr_transmembrane"/>
</dbReference>
<dbReference type="AlphaFoldDB" id="A0A223ARR0"/>
<keyword evidence="3 6" id="KW-0812">Transmembrane</keyword>
<dbReference type="Pfam" id="PF02361">
    <property type="entry name" value="CbiQ"/>
    <property type="match status" value="1"/>
</dbReference>
<organism evidence="7 8">
    <name type="scientific">Mogibacterium pumilum</name>
    <dbReference type="NCBI Taxonomy" id="86332"/>
    <lineage>
        <taxon>Bacteria</taxon>
        <taxon>Bacillati</taxon>
        <taxon>Bacillota</taxon>
        <taxon>Clostridia</taxon>
        <taxon>Peptostreptococcales</taxon>
        <taxon>Anaerovoracaceae</taxon>
        <taxon>Mogibacterium</taxon>
    </lineage>
</organism>
<dbReference type="RefSeq" id="WP_094233853.1">
    <property type="nucleotide sequence ID" value="NZ_CP016199.1"/>
</dbReference>
<feature type="transmembrane region" description="Helical" evidence="6">
    <location>
        <begin position="68"/>
        <end position="86"/>
    </location>
</feature>
<keyword evidence="2" id="KW-1003">Cell membrane</keyword>
<sequence>MIKDITLGQYYPVESPIHRLEARTKVLGVFAYLVGLFLVNKLWGFAIAAVAVGIVIKLSRVPFSYMVRGLKAIVLIIAFTMVLNIFMMDGTILWQWKFLKVTYEGLYRAAFMGIRLVLLIIGTSLLTFCTKPTELTDGLEKLFSPFSRLGLPSHEIALMMTIALRFIPVLMDEADKIMKAQQSRGADFESGNIFHRAKSLIPIIVPLFVSSFRIAGDLALAMEARCYRGGEGRTKLNETRFEKRDVVAALLLIIFLGTLVASRFIIFQSI</sequence>
<dbReference type="Proteomes" id="UP000214689">
    <property type="component" value="Chromosome"/>
</dbReference>
<evidence type="ECO:0000256" key="3">
    <source>
        <dbReference type="ARBA" id="ARBA00022692"/>
    </source>
</evidence>
<protein>
    <submittedName>
        <fullName evidence="7">Transporter</fullName>
    </submittedName>
</protein>
<feature type="transmembrane region" description="Helical" evidence="6">
    <location>
        <begin position="245"/>
        <end position="266"/>
    </location>
</feature>
<evidence type="ECO:0000313" key="7">
    <source>
        <dbReference type="EMBL" id="ASS37625.1"/>
    </source>
</evidence>
<name>A0A223ARR0_9FIRM</name>
<evidence type="ECO:0000256" key="1">
    <source>
        <dbReference type="ARBA" id="ARBA00004141"/>
    </source>
</evidence>
<keyword evidence="5 6" id="KW-0472">Membrane</keyword>